<accession>A0A9P8QK35</accession>
<gene>
    <name evidence="1" type="ORF">Trco_007614</name>
</gene>
<name>A0A9P8QK35_9HYPO</name>
<sequence>MGWSRGHRFASDLLAGVASVVGDALPRLLTRFATALRAPHKGSVLEGRPLLLRTPGRLELPKGAAVGRGLNAVARAGSRRAQHQSPHLFRRVQRHELRNAAAHRVAQHVHLAASAKELLDHGAVVRRPAGERVRDLALGSADAGVVDEQHWPLGRESVYQRRIPVVHAMVASP</sequence>
<dbReference type="EMBL" id="JAIWOZ010000006">
    <property type="protein sequence ID" value="KAH6604168.1"/>
    <property type="molecule type" value="Genomic_DNA"/>
</dbReference>
<dbReference type="Proteomes" id="UP000827724">
    <property type="component" value="Unassembled WGS sequence"/>
</dbReference>
<proteinExistence type="predicted"/>
<evidence type="ECO:0000313" key="1">
    <source>
        <dbReference type="EMBL" id="KAH6604168.1"/>
    </source>
</evidence>
<organism evidence="1 2">
    <name type="scientific">Trichoderma cornu-damae</name>
    <dbReference type="NCBI Taxonomy" id="654480"/>
    <lineage>
        <taxon>Eukaryota</taxon>
        <taxon>Fungi</taxon>
        <taxon>Dikarya</taxon>
        <taxon>Ascomycota</taxon>
        <taxon>Pezizomycotina</taxon>
        <taxon>Sordariomycetes</taxon>
        <taxon>Hypocreomycetidae</taxon>
        <taxon>Hypocreales</taxon>
        <taxon>Hypocreaceae</taxon>
        <taxon>Trichoderma</taxon>
    </lineage>
</organism>
<comment type="caution">
    <text evidence="1">The sequence shown here is derived from an EMBL/GenBank/DDBJ whole genome shotgun (WGS) entry which is preliminary data.</text>
</comment>
<dbReference type="AlphaFoldDB" id="A0A9P8QK35"/>
<protein>
    <submittedName>
        <fullName evidence="1">Uncharacterized protein</fullName>
    </submittedName>
</protein>
<evidence type="ECO:0000313" key="2">
    <source>
        <dbReference type="Proteomes" id="UP000827724"/>
    </source>
</evidence>
<keyword evidence="2" id="KW-1185">Reference proteome</keyword>
<reference evidence="1" key="1">
    <citation type="submission" date="2021-08" db="EMBL/GenBank/DDBJ databases">
        <title>Chromosome-Level Trichoderma cornu-damae using Hi-C Data.</title>
        <authorList>
            <person name="Kim C.S."/>
        </authorList>
    </citation>
    <scope>NUCLEOTIDE SEQUENCE</scope>
    <source>
        <strain evidence="1">KA19-0412C</strain>
    </source>
</reference>